<reference evidence="1 2" key="1">
    <citation type="submission" date="2009-07" db="EMBL/GenBank/DDBJ databases">
        <authorList>
            <person name="Madupu R."/>
            <person name="Sebastian Y."/>
            <person name="Durkin A.S."/>
            <person name="Torralba M."/>
            <person name="Methe B."/>
            <person name="Sutton G.G."/>
            <person name="Strausberg R.L."/>
            <person name="Nelson K.E."/>
        </authorList>
    </citation>
    <scope>NUCLEOTIDE SEQUENCE [LARGE SCALE GENOMIC DNA]</scope>
    <source>
        <strain evidence="1 2">RM3268</strain>
    </source>
</reference>
<keyword evidence="2" id="KW-1185">Reference proteome</keyword>
<dbReference type="Proteomes" id="UP000005709">
    <property type="component" value="Unassembled WGS sequence"/>
</dbReference>
<protein>
    <submittedName>
        <fullName evidence="1">Uncharacterized protein</fullName>
    </submittedName>
</protein>
<evidence type="ECO:0000313" key="2">
    <source>
        <dbReference type="Proteomes" id="UP000005709"/>
    </source>
</evidence>
<comment type="caution">
    <text evidence="1">The sequence shown here is derived from an EMBL/GenBank/DDBJ whole genome shotgun (WGS) entry which is preliminary data.</text>
</comment>
<evidence type="ECO:0000313" key="1">
    <source>
        <dbReference type="EMBL" id="EEV16222.1"/>
    </source>
</evidence>
<gene>
    <name evidence="1" type="ORF">CAMGR0001_1919</name>
</gene>
<dbReference type="AlphaFoldDB" id="C8PLB0"/>
<proteinExistence type="predicted"/>
<dbReference type="EMBL" id="ACYG01000032">
    <property type="protein sequence ID" value="EEV16222.1"/>
    <property type="molecule type" value="Genomic_DNA"/>
</dbReference>
<organism evidence="1 2">
    <name type="scientific">Campylobacter gracilis RM3268</name>
    <dbReference type="NCBI Taxonomy" id="553220"/>
    <lineage>
        <taxon>Bacteria</taxon>
        <taxon>Pseudomonadati</taxon>
        <taxon>Campylobacterota</taxon>
        <taxon>Epsilonproteobacteria</taxon>
        <taxon>Campylobacterales</taxon>
        <taxon>Campylobacteraceae</taxon>
        <taxon>Campylobacter</taxon>
    </lineage>
</organism>
<accession>C8PLB0</accession>
<sequence length="48" mass="5734">MAALRYVAEAVRIRLFALSYITARRGFSYAIWRYVSVRRNLNLIIRRS</sequence>
<name>C8PLB0_9BACT</name>